<reference evidence="3 4" key="1">
    <citation type="submission" date="2013-10" db="EMBL/GenBank/DDBJ databases">
        <title>Salinisphaera orenii MK-B5 Genome Sequencing.</title>
        <authorList>
            <person name="Lai Q."/>
            <person name="Li C."/>
            <person name="Shao Z."/>
        </authorList>
    </citation>
    <scope>NUCLEOTIDE SEQUENCE [LARGE SCALE GENOMIC DNA]</scope>
    <source>
        <strain evidence="3 4">MK-B5</strain>
    </source>
</reference>
<dbReference type="GO" id="GO:0004519">
    <property type="term" value="F:endonuclease activity"/>
    <property type="evidence" value="ECO:0007669"/>
    <property type="project" value="UniProtKB-KW"/>
</dbReference>
<dbReference type="Pfam" id="PF13588">
    <property type="entry name" value="HSDR_N_2"/>
    <property type="match status" value="1"/>
</dbReference>
<keyword evidence="3" id="KW-0540">Nuclease</keyword>
<dbReference type="InterPro" id="IPR029464">
    <property type="entry name" value="HSDR_N"/>
</dbReference>
<dbReference type="GO" id="GO:0008168">
    <property type="term" value="F:methyltransferase activity"/>
    <property type="evidence" value="ECO:0007669"/>
    <property type="project" value="UniProtKB-KW"/>
</dbReference>
<keyword evidence="3" id="KW-0489">Methyltransferase</keyword>
<dbReference type="Proteomes" id="UP000283993">
    <property type="component" value="Unassembled WGS sequence"/>
</dbReference>
<dbReference type="EMBL" id="AYKH01000044">
    <property type="protein sequence ID" value="ROO23980.1"/>
    <property type="molecule type" value="Genomic_DNA"/>
</dbReference>
<name>A0A423PEI4_9GAMM</name>
<keyword evidence="3" id="KW-0808">Transferase</keyword>
<keyword evidence="4" id="KW-1185">Reference proteome</keyword>
<dbReference type="AlphaFoldDB" id="A0A423PEI4"/>
<evidence type="ECO:0000313" key="4">
    <source>
        <dbReference type="Proteomes" id="UP000283993"/>
    </source>
</evidence>
<comment type="caution">
    <text evidence="3">The sequence shown here is derived from an EMBL/GenBank/DDBJ whole genome shotgun (WGS) entry which is preliminary data.</text>
</comment>
<keyword evidence="3" id="KW-0255">Endonuclease</keyword>
<dbReference type="RefSeq" id="WP_123632348.1">
    <property type="nucleotide sequence ID" value="NZ_AYKH01000044.1"/>
</dbReference>
<evidence type="ECO:0000313" key="3">
    <source>
        <dbReference type="EMBL" id="ROO23980.1"/>
    </source>
</evidence>
<evidence type="ECO:0000256" key="1">
    <source>
        <dbReference type="SAM" id="MobiDB-lite"/>
    </source>
</evidence>
<evidence type="ECO:0000259" key="2">
    <source>
        <dbReference type="Pfam" id="PF13588"/>
    </source>
</evidence>
<sequence>MELVDRLSNLSSRVMRQRDSVGTEEAAKTAFVLPFLQALGYDVFNPGEVVPEFTADHGVKKGEKVDYAIKLDGQIMVLVECKPLGADLDAKYAGQLFRYFGVTDARFAILTDGARYLFYSDLERANRMDERSFFEFDLLDFNETRVDELEQFAKAHFDLDNILSTASNLKYRRALKAEIAAELKNPGEDFVKLFASRVYSGRLTSSVKEEFTGLTQEACREYIRDRVNDRLKTAFETDGSDSAAADAKESVSVNAEPSESKKDGIVTTPEEWQAYRIIQAIAAQITDPDRIAMRDAKSYCAILFDDNNRRPICRLHFGVQKSIVTIFVPDGEQRVELEKITDIYRHADEVGRAVKQYLEAA</sequence>
<feature type="domain" description="Type I restriction enzyme R protein N-terminal" evidence="2">
    <location>
        <begin position="25"/>
        <end position="120"/>
    </location>
</feature>
<feature type="region of interest" description="Disordered" evidence="1">
    <location>
        <begin position="238"/>
        <end position="263"/>
    </location>
</feature>
<dbReference type="InterPro" id="IPR017035">
    <property type="entry name" value="UCP035009_HsdR_All3000-type"/>
</dbReference>
<protein>
    <submittedName>
        <fullName evidence="3">Restriction endonuclease or methylase</fullName>
    </submittedName>
</protein>
<gene>
    <name evidence="3" type="ORF">SAOR_16230</name>
</gene>
<dbReference type="GO" id="GO:0032259">
    <property type="term" value="P:methylation"/>
    <property type="evidence" value="ECO:0007669"/>
    <property type="project" value="UniProtKB-KW"/>
</dbReference>
<keyword evidence="3" id="KW-0378">Hydrolase</keyword>
<proteinExistence type="predicted"/>
<accession>A0A423PEI4</accession>
<dbReference type="PIRSF" id="PIRSF035009">
    <property type="entry name" value="UCP035009_HSDR_N"/>
    <property type="match status" value="1"/>
</dbReference>
<organism evidence="3 4">
    <name type="scientific">Salinisphaera orenii MK-B5</name>
    <dbReference type="NCBI Taxonomy" id="856730"/>
    <lineage>
        <taxon>Bacteria</taxon>
        <taxon>Pseudomonadati</taxon>
        <taxon>Pseudomonadota</taxon>
        <taxon>Gammaproteobacteria</taxon>
        <taxon>Salinisphaerales</taxon>
        <taxon>Salinisphaeraceae</taxon>
        <taxon>Salinisphaera</taxon>
    </lineage>
</organism>